<dbReference type="OrthoDB" id="9779968at2"/>
<keyword evidence="1" id="KW-0732">Signal</keyword>
<evidence type="ECO:0000313" key="2">
    <source>
        <dbReference type="EMBL" id="AEG91442.1"/>
    </source>
</evidence>
<accession>F5Y5D2</accession>
<evidence type="ECO:0008006" key="4">
    <source>
        <dbReference type="Google" id="ProtNLM"/>
    </source>
</evidence>
<organism evidence="2 3">
    <name type="scientific">Ramlibacter tataouinensis (strain ATCC BAA-407 / DSM 14655 / LMG 21543 / TTB310)</name>
    <dbReference type="NCBI Taxonomy" id="365046"/>
    <lineage>
        <taxon>Bacteria</taxon>
        <taxon>Pseudomonadati</taxon>
        <taxon>Pseudomonadota</taxon>
        <taxon>Betaproteobacteria</taxon>
        <taxon>Burkholderiales</taxon>
        <taxon>Comamonadaceae</taxon>
        <taxon>Ramlibacter</taxon>
    </lineage>
</organism>
<protein>
    <recommendedName>
        <fullName evidence="4">Tat pathway signal protein</fullName>
    </recommendedName>
</protein>
<gene>
    <name evidence="2" type="ordered locus">Rta_03710</name>
</gene>
<dbReference type="InterPro" id="IPR010869">
    <property type="entry name" value="DUF1501"/>
</dbReference>
<dbReference type="PROSITE" id="PS51318">
    <property type="entry name" value="TAT"/>
    <property type="match status" value="1"/>
</dbReference>
<dbReference type="RefSeq" id="WP_013899675.1">
    <property type="nucleotide sequence ID" value="NC_015677.1"/>
</dbReference>
<dbReference type="HOGENOM" id="CLU_032896_1_0_4"/>
<dbReference type="AlphaFoldDB" id="F5Y5D2"/>
<dbReference type="eggNOG" id="COG4102">
    <property type="taxonomic scope" value="Bacteria"/>
</dbReference>
<dbReference type="Proteomes" id="UP000008385">
    <property type="component" value="Chromosome"/>
</dbReference>
<feature type="chain" id="PRO_5003329367" description="Tat pathway signal protein" evidence="1">
    <location>
        <begin position="25"/>
        <end position="461"/>
    </location>
</feature>
<evidence type="ECO:0000313" key="3">
    <source>
        <dbReference type="Proteomes" id="UP000008385"/>
    </source>
</evidence>
<dbReference type="KEGG" id="rta:Rta_03710"/>
<proteinExistence type="predicted"/>
<dbReference type="PATRIC" id="fig|365046.3.peg.382"/>
<keyword evidence="3" id="KW-1185">Reference proteome</keyword>
<dbReference type="EMBL" id="CP000245">
    <property type="protein sequence ID" value="AEG91442.1"/>
    <property type="molecule type" value="Genomic_DNA"/>
</dbReference>
<evidence type="ECO:0000256" key="1">
    <source>
        <dbReference type="SAM" id="SignalP"/>
    </source>
</evidence>
<feature type="signal peptide" evidence="1">
    <location>
        <begin position="1"/>
        <end position="24"/>
    </location>
</feature>
<dbReference type="STRING" id="365046.Rta_03710"/>
<name>F5Y5D2_RAMTT</name>
<dbReference type="InterPro" id="IPR006311">
    <property type="entry name" value="TAT_signal"/>
</dbReference>
<dbReference type="Pfam" id="PF07394">
    <property type="entry name" value="DUF1501"/>
    <property type="match status" value="1"/>
</dbReference>
<dbReference type="PANTHER" id="PTHR43737:SF1">
    <property type="entry name" value="DUF1501 DOMAIN-CONTAINING PROTEIN"/>
    <property type="match status" value="1"/>
</dbReference>
<reference evidence="3" key="1">
    <citation type="submission" date="2006-01" db="EMBL/GenBank/DDBJ databases">
        <title>Genome of the cyst-dividing bacterium Ramlibacter tataouinensis.</title>
        <authorList>
            <person name="Barakat M."/>
            <person name="Ortet P."/>
            <person name="De Luca G."/>
            <person name="Jourlin-Castelli C."/>
            <person name="Ansaldi M."/>
            <person name="Py B."/>
            <person name="Fichant G."/>
            <person name="Coutinho P."/>
            <person name="Voulhoux R."/>
            <person name="Bastien O."/>
            <person name="Roy S."/>
            <person name="Marechal E."/>
            <person name="Henrissat B."/>
            <person name="Quentin Y."/>
            <person name="Noirot P."/>
            <person name="Filloux A."/>
            <person name="Mejean V."/>
            <person name="DuBow M."/>
            <person name="Barras F."/>
            <person name="Heulin T."/>
        </authorList>
    </citation>
    <scope>NUCLEOTIDE SEQUENCE [LARGE SCALE GENOMIC DNA]</scope>
    <source>
        <strain evidence="3">ATCC BAA-407 / DSM 14655 / LMG 21543 / TTB310</strain>
    </source>
</reference>
<dbReference type="PANTHER" id="PTHR43737">
    <property type="entry name" value="BLL7424 PROTEIN"/>
    <property type="match status" value="1"/>
</dbReference>
<sequence>MQRRQFLSAAGASLAAGLASPARAQSTDYRALVCIFLYGGNDGMNMVVPRDAGRHGQYAAVRKALALPQGSLVPLGADYGLHPSMAALAPAWAAQSLAPVFNVGPLYQPLTRDEYLNHKARGKTVPESLFSHHHQQLLWETAHHDASRLSGWGGRAAAARSGTVMAGGGNGRFGLTEHQAALVFPAPGAAFGLEGWFGNQNAARLAALRTLHAESSEQILHNAYAGRQREAMALADQLGPTLRINPKDNPGEAINSAFAPLIDAQRALTTPLARQLYQIAKLIEYRANLPAGLGGSRHIYFATLGGFDTHGNQIGTDVLQGTHANLLKTLADAMAAFHAATEDLGLAANVTTFTQSDFGRTFAPNSSRGTDHAWGNHQLVLGGAVIGNATYGRYPELALGGPDDAGQAQWERLGRWVPTASVDQYAATLLRWWGLGEGQIDGVLPNLRNFGSARGLNFLRA</sequence>
<reference evidence="2 3" key="2">
    <citation type="journal article" date="2011" name="PLoS ONE">
        <title>The Cyst-Dividing Bacterium Ramlibacter tataouinensis TTB310 Genome Reveals a Well-Stocked Toolbox for Adaptation to a Desert Environment.</title>
        <authorList>
            <person name="De Luca G."/>
            <person name="Barakat M."/>
            <person name="Ortet P."/>
            <person name="Fochesato S."/>
            <person name="Jourlin-Castelli C."/>
            <person name="Ansaldi M."/>
            <person name="Py B."/>
            <person name="Fichant G."/>
            <person name="Coutinho P.M."/>
            <person name="Voulhoux R."/>
            <person name="Bastien O."/>
            <person name="Marechal E."/>
            <person name="Henrissat B."/>
            <person name="Quentin Y."/>
            <person name="Noirot P."/>
            <person name="Filloux A."/>
            <person name="Mejean V."/>
            <person name="Dubow M.S."/>
            <person name="Barras F."/>
            <person name="Barbe V."/>
            <person name="Weissenbach J."/>
            <person name="Mihalcescu I."/>
            <person name="Vermeglio A."/>
            <person name="Achouak W."/>
            <person name="Heulin T."/>
        </authorList>
    </citation>
    <scope>NUCLEOTIDE SEQUENCE [LARGE SCALE GENOMIC DNA]</scope>
    <source>
        <strain evidence="3">ATCC BAA-407 / DSM 14655 / LMG 21543 / TTB310</strain>
    </source>
</reference>